<evidence type="ECO:0000313" key="2">
    <source>
        <dbReference type="EMBL" id="ESZ90480.1"/>
    </source>
</evidence>
<feature type="region of interest" description="Disordered" evidence="1">
    <location>
        <begin position="146"/>
        <end position="188"/>
    </location>
</feature>
<sequence length="188" mass="21976">MELFARVFHAQEIRFYDHYLLGNFWNVPLQRSYRGAGHREQHSSETLTRQRRKRQKIDRRKRVGLSLCSATTICELRSSAAFEVLIQGSKGPIVYQTRGPSFCMDCMYAGVMDMQSELATPDAISGRSVRADNSCTVEIKIKKRWIERTEPREEDKREEEICEKESVQREIEKERSGEEKHQAPAQEY</sequence>
<feature type="compositionally biased region" description="Basic residues" evidence="1">
    <location>
        <begin position="49"/>
        <end position="58"/>
    </location>
</feature>
<dbReference type="AlphaFoldDB" id="W9C7D9"/>
<protein>
    <submittedName>
        <fullName evidence="2">Uncharacterized protein</fullName>
    </submittedName>
</protein>
<comment type="caution">
    <text evidence="2">The sequence shown here is derived from an EMBL/GenBank/DDBJ whole genome shotgun (WGS) entry which is preliminary data.</text>
</comment>
<dbReference type="Proteomes" id="UP000019487">
    <property type="component" value="Unassembled WGS sequence"/>
</dbReference>
<dbReference type="OrthoDB" id="10609124at2759"/>
<feature type="region of interest" description="Disordered" evidence="1">
    <location>
        <begin position="36"/>
        <end position="58"/>
    </location>
</feature>
<evidence type="ECO:0000313" key="3">
    <source>
        <dbReference type="Proteomes" id="UP000019487"/>
    </source>
</evidence>
<evidence type="ECO:0000256" key="1">
    <source>
        <dbReference type="SAM" id="MobiDB-lite"/>
    </source>
</evidence>
<proteinExistence type="predicted"/>
<name>W9C7D9_SCLBF</name>
<dbReference type="HOGENOM" id="CLU_1441824_0_0_1"/>
<organism evidence="2 3">
    <name type="scientific">Sclerotinia borealis (strain F-4128)</name>
    <dbReference type="NCBI Taxonomy" id="1432307"/>
    <lineage>
        <taxon>Eukaryota</taxon>
        <taxon>Fungi</taxon>
        <taxon>Dikarya</taxon>
        <taxon>Ascomycota</taxon>
        <taxon>Pezizomycotina</taxon>
        <taxon>Leotiomycetes</taxon>
        <taxon>Helotiales</taxon>
        <taxon>Sclerotiniaceae</taxon>
        <taxon>Sclerotinia</taxon>
    </lineage>
</organism>
<dbReference type="EMBL" id="AYSA01000623">
    <property type="protein sequence ID" value="ESZ90480.1"/>
    <property type="molecule type" value="Genomic_DNA"/>
</dbReference>
<keyword evidence="3" id="KW-1185">Reference proteome</keyword>
<reference evidence="2 3" key="1">
    <citation type="journal article" date="2014" name="Genome Announc.">
        <title>Draft genome sequence of Sclerotinia borealis, a psychrophilic plant pathogenic fungus.</title>
        <authorList>
            <person name="Mardanov A.V."/>
            <person name="Beletsky A.V."/>
            <person name="Kadnikov V.V."/>
            <person name="Ignatov A.N."/>
            <person name="Ravin N.V."/>
        </authorList>
    </citation>
    <scope>NUCLEOTIDE SEQUENCE [LARGE SCALE GENOMIC DNA]</scope>
    <source>
        <strain evidence="3">F-4157</strain>
    </source>
</reference>
<accession>W9C7D9</accession>
<gene>
    <name evidence="2" type="ORF">SBOR_9129</name>
</gene>
<feature type="compositionally biased region" description="Basic and acidic residues" evidence="1">
    <location>
        <begin position="146"/>
        <end position="182"/>
    </location>
</feature>